<evidence type="ECO:0000259" key="16">
    <source>
        <dbReference type="PROSITE" id="PS51192"/>
    </source>
</evidence>
<dbReference type="InterPro" id="IPR004609">
    <property type="entry name" value="ATP-dep_DNA_helicase_RecG"/>
</dbReference>
<dbReference type="InterPro" id="IPR011545">
    <property type="entry name" value="DEAD/DEAH_box_helicase_dom"/>
</dbReference>
<evidence type="ECO:0000256" key="2">
    <source>
        <dbReference type="ARBA" id="ARBA00017846"/>
    </source>
</evidence>
<dbReference type="Pfam" id="PF17191">
    <property type="entry name" value="RecG_wedge"/>
    <property type="match status" value="1"/>
</dbReference>
<keyword evidence="5 15" id="KW-0378">Hydrolase</keyword>
<evidence type="ECO:0000256" key="13">
    <source>
        <dbReference type="ARBA" id="ARBA00034808"/>
    </source>
</evidence>
<dbReference type="PROSITE" id="PS51194">
    <property type="entry name" value="HELICASE_CTER"/>
    <property type="match status" value="1"/>
</dbReference>
<keyword evidence="8" id="KW-0238">DNA-binding</keyword>
<comment type="catalytic activity">
    <reaction evidence="14 15">
        <text>ATP + H2O = ADP + phosphate + H(+)</text>
        <dbReference type="Rhea" id="RHEA:13065"/>
        <dbReference type="ChEBI" id="CHEBI:15377"/>
        <dbReference type="ChEBI" id="CHEBI:15378"/>
        <dbReference type="ChEBI" id="CHEBI:30616"/>
        <dbReference type="ChEBI" id="CHEBI:43474"/>
        <dbReference type="ChEBI" id="CHEBI:456216"/>
        <dbReference type="EC" id="5.6.2.4"/>
    </reaction>
</comment>
<dbReference type="InterPro" id="IPR033454">
    <property type="entry name" value="RecG_wedge"/>
</dbReference>
<comment type="catalytic activity">
    <reaction evidence="12 15">
        <text>Couples ATP hydrolysis with the unwinding of duplex DNA by translocating in the 3'-5' direction.</text>
        <dbReference type="EC" id="5.6.2.4"/>
    </reaction>
</comment>
<dbReference type="InterPro" id="IPR045562">
    <property type="entry name" value="RecG_dom3_C"/>
</dbReference>
<dbReference type="SMART" id="SM00487">
    <property type="entry name" value="DEXDc"/>
    <property type="match status" value="1"/>
</dbReference>
<evidence type="ECO:0000256" key="1">
    <source>
        <dbReference type="ARBA" id="ARBA00007504"/>
    </source>
</evidence>
<comment type="similarity">
    <text evidence="1 15">Belongs to the helicase family. RecG subfamily.</text>
</comment>
<evidence type="ECO:0000256" key="12">
    <source>
        <dbReference type="ARBA" id="ARBA00034617"/>
    </source>
</evidence>
<dbReference type="NCBIfam" id="NF008168">
    <property type="entry name" value="PRK10917.2-2"/>
    <property type="match status" value="1"/>
</dbReference>
<dbReference type="NCBIfam" id="TIGR00643">
    <property type="entry name" value="recG"/>
    <property type="match status" value="1"/>
</dbReference>
<dbReference type="PANTHER" id="PTHR47964">
    <property type="entry name" value="ATP-DEPENDENT DNA HELICASE HOMOLOG RECG, CHLOROPLASTIC"/>
    <property type="match status" value="1"/>
</dbReference>
<dbReference type="PROSITE" id="PS51192">
    <property type="entry name" value="HELICASE_ATP_BIND_1"/>
    <property type="match status" value="1"/>
</dbReference>
<protein>
    <recommendedName>
        <fullName evidence="2 15">ATP-dependent DNA helicase RecG</fullName>
        <ecNumber evidence="13 15">5.6.2.4</ecNumber>
    </recommendedName>
</protein>
<comment type="function">
    <text evidence="15">Plays a critical role in recombination and DNA repair. Helps process Holliday junction intermediates to mature products by catalyzing branch migration. Has replication fork regression activity, unwinds stalled or blocked replication forks to make a HJ that can be resolved. Has a DNA unwinding activity characteristic of a DNA helicase with 3'-5' polarity.</text>
</comment>
<evidence type="ECO:0000256" key="4">
    <source>
        <dbReference type="ARBA" id="ARBA00022763"/>
    </source>
</evidence>
<dbReference type="CDD" id="cd04488">
    <property type="entry name" value="RecG_wedge_OBF"/>
    <property type="match status" value="1"/>
</dbReference>
<dbReference type="CDD" id="cd17992">
    <property type="entry name" value="DEXHc_RecG"/>
    <property type="match status" value="1"/>
</dbReference>
<evidence type="ECO:0000256" key="11">
    <source>
        <dbReference type="ARBA" id="ARBA00023235"/>
    </source>
</evidence>
<evidence type="ECO:0000256" key="8">
    <source>
        <dbReference type="ARBA" id="ARBA00023125"/>
    </source>
</evidence>
<sequence length="683" mass="77788">MNIRPYERSILDVHGIGEEKAKLFEGLKLRTVGDLLEYFPFRYEDYKLKDLQTAEHDERVTVVGAIHSEPSVRYYGKKKNRLSFRMLVGRLLVTVTFFNRGFLKNQLSLGAEVTVSGKWDRHRMTITGTELHKGVMQQEQTIEPVYSASGTVTSKMLKAAISSALKQFGADLPEPLPEAVRTKYKLLNKQETVQELHHPSGQHAIKQARRRMVYEEFLYFQLKMQLFKKNQREQNSGQSIYIKSEHIHTFTSSLPFPLTNAQQRVIQEVIKDVASPYQMNRLLQGDVGSGKTVVAAACLYGVICEGYQTALMVPTEILAEQHLESLKSWLEPLGKRVELFSGSLKGKRRRELLEELAEGRIDLAVGTHALIQDDVIFKNLGFAITDEQHRFGVNQRRQLRNKGQHADVLFMTATPIPRTLAISVFGDMDVSILDEMPAWRKPIETYWAKHDMLERVLGFVEKELTQGRQAYVICPLIEESEMLDVQNALDVHQILTDYFKDRFHVGLMHGRLTSEEKDQVMESFDQNQTQVLVSTTVVEVGVNVPNATMMVIYDADRFGLAQLHQLRGRVGRGSAQSYCVLLADPKTENGRERMRIMTETNDGFVLSERDLELRGPGDFFGAKQSGLPDFKVADVVHDYRTLEVARQDASALVESNHFWNDPEYSVLRDYLKTTGALDQGKLD</sequence>
<dbReference type="SUPFAM" id="SSF52540">
    <property type="entry name" value="P-loop containing nucleoside triphosphate hydrolases"/>
    <property type="match status" value="2"/>
</dbReference>
<reference evidence="18" key="1">
    <citation type="submission" date="2022-06" db="EMBL/GenBank/DDBJ databases">
        <title>Alkalicoccobacillus porphyridii sp. nov., isolated from a marine red alga, Porphyridium purpureum and reclassification of Shouchella plakortidis and Shouchella gibsonii as Alkalicoccobacillus plakortidis comb. nov. and Alkalicoccobacillus gibsonii comb. nov.</title>
        <authorList>
            <person name="Kim K.H."/>
            <person name="Lee J.K."/>
            <person name="Han D.M."/>
            <person name="Baek J.H."/>
            <person name="Jeon C.O."/>
        </authorList>
    </citation>
    <scope>NUCLEOTIDE SEQUENCE</scope>
    <source>
        <strain evidence="18">DSM 19153</strain>
    </source>
</reference>
<evidence type="ECO:0000256" key="15">
    <source>
        <dbReference type="RuleBase" id="RU363016"/>
    </source>
</evidence>
<dbReference type="PANTHER" id="PTHR47964:SF1">
    <property type="entry name" value="ATP-DEPENDENT DNA HELICASE HOMOLOG RECG, CHLOROPLASTIC"/>
    <property type="match status" value="1"/>
</dbReference>
<feature type="domain" description="Helicase C-terminal" evidence="17">
    <location>
        <begin position="452"/>
        <end position="612"/>
    </location>
</feature>
<dbReference type="InterPro" id="IPR047112">
    <property type="entry name" value="RecG/Mfd"/>
</dbReference>
<feature type="domain" description="Helicase ATP-binding" evidence="16">
    <location>
        <begin position="272"/>
        <end position="433"/>
    </location>
</feature>
<evidence type="ECO:0000256" key="6">
    <source>
        <dbReference type="ARBA" id="ARBA00022806"/>
    </source>
</evidence>
<dbReference type="Proteomes" id="UP001203665">
    <property type="component" value="Unassembled WGS sequence"/>
</dbReference>
<dbReference type="Gene3D" id="3.40.50.300">
    <property type="entry name" value="P-loop containing nucleotide triphosphate hydrolases"/>
    <property type="match status" value="2"/>
</dbReference>
<keyword evidence="7 15" id="KW-0067">ATP-binding</keyword>
<evidence type="ECO:0000256" key="10">
    <source>
        <dbReference type="ARBA" id="ARBA00023204"/>
    </source>
</evidence>
<evidence type="ECO:0000256" key="3">
    <source>
        <dbReference type="ARBA" id="ARBA00022741"/>
    </source>
</evidence>
<keyword evidence="10 15" id="KW-0234">DNA repair</keyword>
<dbReference type="GO" id="GO:0003678">
    <property type="term" value="F:DNA helicase activity"/>
    <property type="evidence" value="ECO:0007669"/>
    <property type="project" value="UniProtKB-EC"/>
</dbReference>
<keyword evidence="4 15" id="KW-0227">DNA damage</keyword>
<name>A0ABT0XHU9_9BACI</name>
<proteinExistence type="inferred from homology"/>
<keyword evidence="19" id="KW-1185">Reference proteome</keyword>
<dbReference type="InterPro" id="IPR012340">
    <property type="entry name" value="NA-bd_OB-fold"/>
</dbReference>
<organism evidence="18 19">
    <name type="scientific">Alkalicoccobacillus plakortidis</name>
    <dbReference type="NCBI Taxonomy" id="444060"/>
    <lineage>
        <taxon>Bacteria</taxon>
        <taxon>Bacillati</taxon>
        <taxon>Bacillota</taxon>
        <taxon>Bacilli</taxon>
        <taxon>Bacillales</taxon>
        <taxon>Bacillaceae</taxon>
        <taxon>Alkalicoccobacillus</taxon>
    </lineage>
</organism>
<dbReference type="EMBL" id="JAMQJY010000001">
    <property type="protein sequence ID" value="MCM2674774.1"/>
    <property type="molecule type" value="Genomic_DNA"/>
</dbReference>
<dbReference type="SUPFAM" id="SSF50249">
    <property type="entry name" value="Nucleic acid-binding proteins"/>
    <property type="match status" value="1"/>
</dbReference>
<dbReference type="InterPro" id="IPR027417">
    <property type="entry name" value="P-loop_NTPase"/>
</dbReference>
<accession>A0ABT0XHU9</accession>
<evidence type="ECO:0000256" key="5">
    <source>
        <dbReference type="ARBA" id="ARBA00022801"/>
    </source>
</evidence>
<evidence type="ECO:0000256" key="14">
    <source>
        <dbReference type="ARBA" id="ARBA00048988"/>
    </source>
</evidence>
<dbReference type="SMART" id="SM00490">
    <property type="entry name" value="HELICc"/>
    <property type="match status" value="1"/>
</dbReference>
<dbReference type="InterPro" id="IPR014001">
    <property type="entry name" value="Helicase_ATP-bd"/>
</dbReference>
<dbReference type="CDD" id="cd18811">
    <property type="entry name" value="SF2_C_RecG"/>
    <property type="match status" value="1"/>
</dbReference>
<evidence type="ECO:0000259" key="17">
    <source>
        <dbReference type="PROSITE" id="PS51194"/>
    </source>
</evidence>
<keyword evidence="6 15" id="KW-0347">Helicase</keyword>
<keyword evidence="11" id="KW-0413">Isomerase</keyword>
<dbReference type="RefSeq" id="WP_251604835.1">
    <property type="nucleotide sequence ID" value="NZ_JAMQJY010000001.1"/>
</dbReference>
<dbReference type="Pfam" id="PF00270">
    <property type="entry name" value="DEAD"/>
    <property type="match status" value="1"/>
</dbReference>
<dbReference type="Pfam" id="PF00271">
    <property type="entry name" value="Helicase_C"/>
    <property type="match status" value="1"/>
</dbReference>
<dbReference type="Gene3D" id="2.40.50.140">
    <property type="entry name" value="Nucleic acid-binding proteins"/>
    <property type="match status" value="1"/>
</dbReference>
<evidence type="ECO:0000256" key="7">
    <source>
        <dbReference type="ARBA" id="ARBA00022840"/>
    </source>
</evidence>
<dbReference type="Pfam" id="PF19833">
    <property type="entry name" value="RecG_dom3_C"/>
    <property type="match status" value="1"/>
</dbReference>
<keyword evidence="3 15" id="KW-0547">Nucleotide-binding</keyword>
<evidence type="ECO:0000256" key="9">
    <source>
        <dbReference type="ARBA" id="ARBA00023172"/>
    </source>
</evidence>
<dbReference type="NCBIfam" id="NF008165">
    <property type="entry name" value="PRK10917.1-3"/>
    <property type="match status" value="1"/>
</dbReference>
<keyword evidence="9 15" id="KW-0233">DNA recombination</keyword>
<evidence type="ECO:0000313" key="19">
    <source>
        <dbReference type="Proteomes" id="UP001203665"/>
    </source>
</evidence>
<dbReference type="EC" id="5.6.2.4" evidence="13 15"/>
<dbReference type="GO" id="GO:0016787">
    <property type="term" value="F:hydrolase activity"/>
    <property type="evidence" value="ECO:0007669"/>
    <property type="project" value="UniProtKB-KW"/>
</dbReference>
<dbReference type="InterPro" id="IPR001650">
    <property type="entry name" value="Helicase_C-like"/>
</dbReference>
<evidence type="ECO:0000313" key="18">
    <source>
        <dbReference type="EMBL" id="MCM2674774.1"/>
    </source>
</evidence>
<comment type="caution">
    <text evidence="18">The sequence shown here is derived from an EMBL/GenBank/DDBJ whole genome shotgun (WGS) entry which is preliminary data.</text>
</comment>
<gene>
    <name evidence="18" type="primary">recG</name>
    <name evidence="18" type="ORF">NDM98_04130</name>
</gene>